<dbReference type="Gene3D" id="3.40.140.10">
    <property type="entry name" value="Cytidine Deaminase, domain 2"/>
    <property type="match status" value="1"/>
</dbReference>
<evidence type="ECO:0000259" key="3">
    <source>
        <dbReference type="Pfam" id="PF00383"/>
    </source>
</evidence>
<dbReference type="EMBL" id="MN739581">
    <property type="protein sequence ID" value="QHT14359.1"/>
    <property type="molecule type" value="Genomic_DNA"/>
</dbReference>
<evidence type="ECO:0000256" key="2">
    <source>
        <dbReference type="ARBA" id="ARBA00022833"/>
    </source>
</evidence>
<evidence type="ECO:0000313" key="4">
    <source>
        <dbReference type="EMBL" id="QHT14359.1"/>
    </source>
</evidence>
<feature type="domain" description="CMP/dCMP-type deaminase" evidence="3">
    <location>
        <begin position="38"/>
        <end position="117"/>
    </location>
</feature>
<accession>A0A6C0DEH2</accession>
<dbReference type="PROSITE" id="PS00903">
    <property type="entry name" value="CYT_DCMP_DEAMINASES_1"/>
    <property type="match status" value="1"/>
</dbReference>
<dbReference type="Pfam" id="PF00383">
    <property type="entry name" value="dCMP_cyt_deam_1"/>
    <property type="match status" value="1"/>
</dbReference>
<dbReference type="GO" id="GO:0016787">
    <property type="term" value="F:hydrolase activity"/>
    <property type="evidence" value="ECO:0007669"/>
    <property type="project" value="InterPro"/>
</dbReference>
<evidence type="ECO:0000256" key="1">
    <source>
        <dbReference type="ARBA" id="ARBA00022723"/>
    </source>
</evidence>
<dbReference type="SUPFAM" id="SSF53927">
    <property type="entry name" value="Cytidine deaminase-like"/>
    <property type="match status" value="1"/>
</dbReference>
<dbReference type="InterPro" id="IPR002125">
    <property type="entry name" value="CMP_dCMP_dom"/>
</dbReference>
<dbReference type="InterPro" id="IPR016192">
    <property type="entry name" value="APOBEC/CMP_deaminase_Zn-bd"/>
</dbReference>
<dbReference type="InterPro" id="IPR016193">
    <property type="entry name" value="Cytidine_deaminase-like"/>
</dbReference>
<dbReference type="AlphaFoldDB" id="A0A6C0DEH2"/>
<organism evidence="4">
    <name type="scientific">viral metagenome</name>
    <dbReference type="NCBI Taxonomy" id="1070528"/>
    <lineage>
        <taxon>unclassified sequences</taxon>
        <taxon>metagenomes</taxon>
        <taxon>organismal metagenomes</taxon>
    </lineage>
</organism>
<dbReference type="GO" id="GO:0008270">
    <property type="term" value="F:zinc ion binding"/>
    <property type="evidence" value="ECO:0007669"/>
    <property type="project" value="InterPro"/>
</dbReference>
<proteinExistence type="predicted"/>
<sequence>MCGDSKFHLTQIAIFEHYLYDPRTKCLKEKHYASIHRAVLVKRGRIIAEATNNYGSRSRGSGYNRSSIHAERNVVKALGNIHLLRGADMYIMRFSREPEMRFVKSKPCSTCQPFLEKCIKEYGLKNIYFTE</sequence>
<reference evidence="4" key="1">
    <citation type="journal article" date="2020" name="Nature">
        <title>Giant virus diversity and host interactions through global metagenomics.</title>
        <authorList>
            <person name="Schulz F."/>
            <person name="Roux S."/>
            <person name="Paez-Espino D."/>
            <person name="Jungbluth S."/>
            <person name="Walsh D.A."/>
            <person name="Denef V.J."/>
            <person name="McMahon K.D."/>
            <person name="Konstantinidis K.T."/>
            <person name="Eloe-Fadrosh E.A."/>
            <person name="Kyrpides N.C."/>
            <person name="Woyke T."/>
        </authorList>
    </citation>
    <scope>NUCLEOTIDE SEQUENCE</scope>
    <source>
        <strain evidence="4">GVMAG-M-3300023174-137</strain>
    </source>
</reference>
<keyword evidence="2" id="KW-0862">Zinc</keyword>
<keyword evidence="1" id="KW-0479">Metal-binding</keyword>
<protein>
    <recommendedName>
        <fullName evidence="3">CMP/dCMP-type deaminase domain-containing protein</fullName>
    </recommendedName>
</protein>
<name>A0A6C0DEH2_9ZZZZ</name>